<dbReference type="PROSITE" id="PS51318">
    <property type="entry name" value="TAT"/>
    <property type="match status" value="1"/>
</dbReference>
<gene>
    <name evidence="1" type="ORF">E0D97_16445</name>
</gene>
<organism evidence="1 2">
    <name type="scientific">Oricola cellulosilytica</name>
    <dbReference type="NCBI Taxonomy" id="1429082"/>
    <lineage>
        <taxon>Bacteria</taxon>
        <taxon>Pseudomonadati</taxon>
        <taxon>Pseudomonadota</taxon>
        <taxon>Alphaproteobacteria</taxon>
        <taxon>Hyphomicrobiales</taxon>
        <taxon>Ahrensiaceae</taxon>
        <taxon>Oricola</taxon>
    </lineage>
</organism>
<dbReference type="InterPro" id="IPR014177">
    <property type="entry name" value="Formate_DH_TAT-contain"/>
</dbReference>
<keyword evidence="2" id="KW-1185">Reference proteome</keyword>
<dbReference type="AlphaFoldDB" id="A0A4R0P7Q0"/>
<evidence type="ECO:0000313" key="2">
    <source>
        <dbReference type="Proteomes" id="UP000291301"/>
    </source>
</evidence>
<dbReference type="InterPro" id="IPR019546">
    <property type="entry name" value="TAT_signal_bac_arc"/>
</dbReference>
<sequence length="65" mass="6867">MTAKVDETKTDRRGFLKIAGLGTVTGGVALVAGKQAEATELAVDEAASGYSETDHVKSFYKTARF</sequence>
<dbReference type="EMBL" id="SJST01000008">
    <property type="protein sequence ID" value="TCD11919.1"/>
    <property type="molecule type" value="Genomic_DNA"/>
</dbReference>
<accession>A0A4R0P7Q0</accession>
<dbReference type="NCBIfam" id="TIGR02811">
    <property type="entry name" value="formate_TAT"/>
    <property type="match status" value="1"/>
</dbReference>
<name>A0A4R0P7Q0_9HYPH</name>
<evidence type="ECO:0000313" key="1">
    <source>
        <dbReference type="EMBL" id="TCD11919.1"/>
    </source>
</evidence>
<dbReference type="RefSeq" id="WP_131571003.1">
    <property type="nucleotide sequence ID" value="NZ_JAINFK010000007.1"/>
</dbReference>
<dbReference type="Proteomes" id="UP000291301">
    <property type="component" value="Unassembled WGS sequence"/>
</dbReference>
<reference evidence="1 2" key="1">
    <citation type="journal article" date="2015" name="Antonie Van Leeuwenhoek">
        <title>Oricola cellulosilytica gen. nov., sp. nov., a cellulose-degrading bacterium of the family Phyllobacteriaceae isolated from surface seashore water, and emended descriptions of Mesorhizobium loti and Phyllobacterium myrsinacearum.</title>
        <authorList>
            <person name="Hameed A."/>
            <person name="Shahina M."/>
            <person name="Lai W.A."/>
            <person name="Lin S.Y."/>
            <person name="Young L.S."/>
            <person name="Liu Y.C."/>
            <person name="Hsu Y.H."/>
            <person name="Young C.C."/>
        </authorList>
    </citation>
    <scope>NUCLEOTIDE SEQUENCE [LARGE SCALE GENOMIC DNA]</scope>
    <source>
        <strain evidence="1 2">KCTC 52183</strain>
    </source>
</reference>
<proteinExistence type="predicted"/>
<protein>
    <submittedName>
        <fullName evidence="1">Twin-arginine translocation signal domain-containing protein</fullName>
    </submittedName>
</protein>
<dbReference type="InterPro" id="IPR006311">
    <property type="entry name" value="TAT_signal"/>
</dbReference>
<dbReference type="PIRSF" id="PIRSF036704">
    <property type="entry name" value="UCP036704"/>
    <property type="match status" value="1"/>
</dbReference>
<dbReference type="NCBIfam" id="TIGR01409">
    <property type="entry name" value="TAT_signal_seq"/>
    <property type="match status" value="1"/>
</dbReference>
<comment type="caution">
    <text evidence="1">The sequence shown here is derived from an EMBL/GenBank/DDBJ whole genome shotgun (WGS) entry which is preliminary data.</text>
</comment>
<dbReference type="OrthoDB" id="8117078at2"/>